<organism evidence="2 3">
    <name type="scientific">Candidatus Weimeria bifida</name>
    <dbReference type="NCBI Taxonomy" id="2599074"/>
    <lineage>
        <taxon>Bacteria</taxon>
        <taxon>Bacillati</taxon>
        <taxon>Bacillota</taxon>
        <taxon>Clostridia</taxon>
        <taxon>Lachnospirales</taxon>
        <taxon>Lachnospiraceae</taxon>
        <taxon>Candidatus Weimeria</taxon>
    </lineage>
</organism>
<dbReference type="InterPro" id="IPR013022">
    <property type="entry name" value="Xyl_isomerase-like_TIM-brl"/>
</dbReference>
<dbReference type="InterPro" id="IPR036237">
    <property type="entry name" value="Xyl_isomerase-like_sf"/>
</dbReference>
<dbReference type="Gene3D" id="3.20.20.150">
    <property type="entry name" value="Divalent-metal-dependent TIM barrel enzymes"/>
    <property type="match status" value="1"/>
</dbReference>
<gene>
    <name evidence="2" type="ORF">FRC54_07260</name>
</gene>
<dbReference type="AlphaFoldDB" id="A0A6N7J0Z1"/>
<feature type="domain" description="Xylose isomerase-like TIM barrel" evidence="1">
    <location>
        <begin position="72"/>
        <end position="300"/>
    </location>
</feature>
<dbReference type="Proteomes" id="UP000460257">
    <property type="component" value="Unassembled WGS sequence"/>
</dbReference>
<dbReference type="EMBL" id="VOGC01000006">
    <property type="protein sequence ID" value="MQN01705.1"/>
    <property type="molecule type" value="Genomic_DNA"/>
</dbReference>
<dbReference type="Pfam" id="PF01261">
    <property type="entry name" value="AP_endonuc_2"/>
    <property type="match status" value="1"/>
</dbReference>
<dbReference type="SUPFAM" id="SSF51658">
    <property type="entry name" value="Xylose isomerase-like"/>
    <property type="match status" value="1"/>
</dbReference>
<keyword evidence="3" id="KW-1185">Reference proteome</keyword>
<accession>A0A6N7J0Z1</accession>
<evidence type="ECO:0000313" key="2">
    <source>
        <dbReference type="EMBL" id="MQN01705.1"/>
    </source>
</evidence>
<keyword evidence="2" id="KW-0413">Isomerase</keyword>
<evidence type="ECO:0000259" key="1">
    <source>
        <dbReference type="Pfam" id="PF01261"/>
    </source>
</evidence>
<evidence type="ECO:0000313" key="3">
    <source>
        <dbReference type="Proteomes" id="UP000460257"/>
    </source>
</evidence>
<dbReference type="GO" id="GO:0016853">
    <property type="term" value="F:isomerase activity"/>
    <property type="evidence" value="ECO:0007669"/>
    <property type="project" value="UniProtKB-KW"/>
</dbReference>
<sequence length="444" mass="50282">MDVIFDTYGLFKRFKQPKGNISDVRKAGFSGALLDFRNACPPGIFKHMTRSRNDAKAEGEVFLPDEPERIGETVKPFLDACNSNGIQVKGAMAPVIPLDRSNPLMNDYQRVLSASSVRCAMESGCKWCIVPPLFVGIPLEKEKDVNIEFYRSFIPILKEYSEKHPDKEFKILLQNQCRDHSGHLVRGILSDADEAVEWLNELNEDSRNIIGRDAFGFCLNIGHVNVCGQDLDEITPVLGNYIDAVILTDNNGNEDCEMLPFSCASRGIGGDLANADTDWRSVIRGLRKIKYDGPVIFSMSDTLAAFPVFIWPQLIAFAKTVSDFFVWQLTMEQTISKYSHVVLFGAGNMCRNYMMDYGEKYPPLFTCDNNSNRWGEEFCGLEIKSPESLKNLPEDTGIFICNEYYTEIRSQLESMGIKSKIEYYSDRYPNTEARTRLKGLWKNA</sequence>
<comment type="caution">
    <text evidence="2">The sequence shown here is derived from an EMBL/GenBank/DDBJ whole genome shotgun (WGS) entry which is preliminary data.</text>
</comment>
<reference evidence="2" key="1">
    <citation type="journal article" date="2020" name="Appl. Environ. Microbiol.">
        <title>Medium-Chain Fatty Acid Synthesis by 'Candidatus Weimeria bifida' gen. nov., sp. nov., and 'Candidatus Pseudoramibacter fermentans' sp. nov.</title>
        <authorList>
            <person name="Scarborough M.J."/>
            <person name="Myers K.S."/>
            <person name="Donohue T.J."/>
            <person name="Noguera D.R."/>
        </authorList>
    </citation>
    <scope>NUCLEOTIDE SEQUENCE</scope>
    <source>
        <strain evidence="2">LCO1.1</strain>
    </source>
</reference>
<proteinExistence type="predicted"/>
<name>A0A6N7J0Z1_9FIRM</name>
<dbReference type="Gene3D" id="3.40.50.720">
    <property type="entry name" value="NAD(P)-binding Rossmann-like Domain"/>
    <property type="match status" value="1"/>
</dbReference>
<protein>
    <submittedName>
        <fullName evidence="2">Sugar phosphate isomerase/epimerase</fullName>
    </submittedName>
</protein>